<dbReference type="Gene3D" id="2.40.70.10">
    <property type="entry name" value="Acid Proteases"/>
    <property type="match status" value="1"/>
</dbReference>
<comment type="caution">
    <text evidence="1">The sequence shown here is derived from an EMBL/GenBank/DDBJ whole genome shotgun (WGS) entry which is preliminary data.</text>
</comment>
<reference evidence="1" key="1">
    <citation type="journal article" date="2014" name="Front. Microbiol.">
        <title>High frequency of phylogenetically diverse reductive dehalogenase-homologous genes in deep subseafloor sedimentary metagenomes.</title>
        <authorList>
            <person name="Kawai M."/>
            <person name="Futagami T."/>
            <person name="Toyoda A."/>
            <person name="Takaki Y."/>
            <person name="Nishi S."/>
            <person name="Hori S."/>
            <person name="Arai W."/>
            <person name="Tsubouchi T."/>
            <person name="Morono Y."/>
            <person name="Uchiyama I."/>
            <person name="Ito T."/>
            <person name="Fujiyama A."/>
            <person name="Inagaki F."/>
            <person name="Takami H."/>
        </authorList>
    </citation>
    <scope>NUCLEOTIDE SEQUENCE</scope>
    <source>
        <strain evidence="1">Expedition CK06-06</strain>
    </source>
</reference>
<protein>
    <submittedName>
        <fullName evidence="1">Uncharacterized protein</fullName>
    </submittedName>
</protein>
<dbReference type="InterPro" id="IPR021109">
    <property type="entry name" value="Peptidase_aspartic_dom_sf"/>
</dbReference>
<organism evidence="1">
    <name type="scientific">marine sediment metagenome</name>
    <dbReference type="NCBI Taxonomy" id="412755"/>
    <lineage>
        <taxon>unclassified sequences</taxon>
        <taxon>metagenomes</taxon>
        <taxon>ecological metagenomes</taxon>
    </lineage>
</organism>
<gene>
    <name evidence="1" type="ORF">S01H4_11973</name>
</gene>
<evidence type="ECO:0000313" key="1">
    <source>
        <dbReference type="EMBL" id="GAG59403.1"/>
    </source>
</evidence>
<dbReference type="AlphaFoldDB" id="X0ZGE6"/>
<name>X0ZGE6_9ZZZZ</name>
<dbReference type="SUPFAM" id="SSF50630">
    <property type="entry name" value="Acid proteases"/>
    <property type="match status" value="1"/>
</dbReference>
<dbReference type="CDD" id="cd00303">
    <property type="entry name" value="retropepsin_like"/>
    <property type="match status" value="1"/>
</dbReference>
<dbReference type="GO" id="GO:0004190">
    <property type="term" value="F:aspartic-type endopeptidase activity"/>
    <property type="evidence" value="ECO:0007669"/>
    <property type="project" value="InterPro"/>
</dbReference>
<sequence>MGLIKEKLLIKGDKASKDLTVLFDSGASMSVIHKDLAEGLCTINYFDKPKAMELADGVTTVKAIGTCAFVAGIEGCDIDDDMRVVEKLGSEMIIGASTLQKHKIKMVFDEDEKKNKLDLSECKTRIDRL</sequence>
<dbReference type="EMBL" id="BART01004981">
    <property type="protein sequence ID" value="GAG59403.1"/>
    <property type="molecule type" value="Genomic_DNA"/>
</dbReference>
<accession>X0ZGE6</accession>
<dbReference type="GO" id="GO:0006508">
    <property type="term" value="P:proteolysis"/>
    <property type="evidence" value="ECO:0007669"/>
    <property type="project" value="InterPro"/>
</dbReference>
<proteinExistence type="predicted"/>